<proteinExistence type="predicted"/>
<name>A0AAW0DXF3_9AGAR</name>
<gene>
    <name evidence="2" type="ORF">R3P38DRAFT_3253998</name>
</gene>
<accession>A0AAW0DXF3</accession>
<keyword evidence="3" id="KW-1185">Reference proteome</keyword>
<comment type="caution">
    <text evidence="2">The sequence shown here is derived from an EMBL/GenBank/DDBJ whole genome shotgun (WGS) entry which is preliminary data.</text>
</comment>
<evidence type="ECO:0000313" key="2">
    <source>
        <dbReference type="EMBL" id="KAK7056070.1"/>
    </source>
</evidence>
<protein>
    <recommendedName>
        <fullName evidence="4">Bindin</fullName>
    </recommendedName>
</protein>
<dbReference type="EMBL" id="JAWWNJ010000005">
    <property type="protein sequence ID" value="KAK7056070.1"/>
    <property type="molecule type" value="Genomic_DNA"/>
</dbReference>
<evidence type="ECO:0008006" key="4">
    <source>
        <dbReference type="Google" id="ProtNLM"/>
    </source>
</evidence>
<evidence type="ECO:0000313" key="3">
    <source>
        <dbReference type="Proteomes" id="UP001362999"/>
    </source>
</evidence>
<feature type="region of interest" description="Disordered" evidence="1">
    <location>
        <begin position="169"/>
        <end position="203"/>
    </location>
</feature>
<organism evidence="2 3">
    <name type="scientific">Favolaschia claudopus</name>
    <dbReference type="NCBI Taxonomy" id="2862362"/>
    <lineage>
        <taxon>Eukaryota</taxon>
        <taxon>Fungi</taxon>
        <taxon>Dikarya</taxon>
        <taxon>Basidiomycota</taxon>
        <taxon>Agaricomycotina</taxon>
        <taxon>Agaricomycetes</taxon>
        <taxon>Agaricomycetidae</taxon>
        <taxon>Agaricales</taxon>
        <taxon>Marasmiineae</taxon>
        <taxon>Mycenaceae</taxon>
        <taxon>Favolaschia</taxon>
    </lineage>
</organism>
<evidence type="ECO:0000256" key="1">
    <source>
        <dbReference type="SAM" id="MobiDB-lite"/>
    </source>
</evidence>
<dbReference type="AlphaFoldDB" id="A0AAW0DXF3"/>
<sequence>MLILGGGTGGAGGKGGQYGGAGGKGGAPDLRFLNLGEYRGKHDHNLSVSEVADLQRRFIQTEGGRGGAGGAGGLRGGAGGVGEGVSLPDLPPELLSRIFGHIEEGTGGMGGASPIMPGTGGEGQATQYASLMPNISAYLLATTNTPDDAETDASVPMPTIDLSVPANVEDLPAEADTQDETVSTQSGTVTQPYFDGRGGDSSL</sequence>
<dbReference type="Proteomes" id="UP001362999">
    <property type="component" value="Unassembled WGS sequence"/>
</dbReference>
<reference evidence="2 3" key="1">
    <citation type="journal article" date="2024" name="J Genomics">
        <title>Draft genome sequencing and assembly of Favolaschia claudopus CIRM-BRFM 2984 isolated from oak limbs.</title>
        <authorList>
            <person name="Navarro D."/>
            <person name="Drula E."/>
            <person name="Chaduli D."/>
            <person name="Cazenave R."/>
            <person name="Ahrendt S."/>
            <person name="Wang J."/>
            <person name="Lipzen A."/>
            <person name="Daum C."/>
            <person name="Barry K."/>
            <person name="Grigoriev I.V."/>
            <person name="Favel A."/>
            <person name="Rosso M.N."/>
            <person name="Martin F."/>
        </authorList>
    </citation>
    <scope>NUCLEOTIDE SEQUENCE [LARGE SCALE GENOMIC DNA]</scope>
    <source>
        <strain evidence="2 3">CIRM-BRFM 2984</strain>
    </source>
</reference>
<feature type="compositionally biased region" description="Polar residues" evidence="1">
    <location>
        <begin position="180"/>
        <end position="191"/>
    </location>
</feature>